<gene>
    <name evidence="1" type="ORF">METZ01_LOCUS368104</name>
</gene>
<dbReference type="EMBL" id="UINC01132748">
    <property type="protein sequence ID" value="SVD15250.1"/>
    <property type="molecule type" value="Genomic_DNA"/>
</dbReference>
<name>A0A382SZ66_9ZZZZ</name>
<reference evidence="1" key="1">
    <citation type="submission" date="2018-05" db="EMBL/GenBank/DDBJ databases">
        <authorList>
            <person name="Lanie J.A."/>
            <person name="Ng W.-L."/>
            <person name="Kazmierczak K.M."/>
            <person name="Andrzejewski T.M."/>
            <person name="Davidsen T.M."/>
            <person name="Wayne K.J."/>
            <person name="Tettelin H."/>
            <person name="Glass J.I."/>
            <person name="Rusch D."/>
            <person name="Podicherti R."/>
            <person name="Tsui H.-C.T."/>
            <person name="Winkler M.E."/>
        </authorList>
    </citation>
    <scope>NUCLEOTIDE SEQUENCE</scope>
</reference>
<evidence type="ECO:0000313" key="1">
    <source>
        <dbReference type="EMBL" id="SVD15250.1"/>
    </source>
</evidence>
<accession>A0A382SZ66</accession>
<protein>
    <submittedName>
        <fullName evidence="1">Uncharacterized protein</fullName>
    </submittedName>
</protein>
<feature type="non-terminal residue" evidence="1">
    <location>
        <position position="73"/>
    </location>
</feature>
<sequence>MRLPDESRPRLFRRASFALDRLNDAVVAAEFVFITIGMVMCSSGRKSGNELFQVDLFSYLFIPLASYYIKMLF</sequence>
<proteinExistence type="predicted"/>
<organism evidence="1">
    <name type="scientific">marine metagenome</name>
    <dbReference type="NCBI Taxonomy" id="408172"/>
    <lineage>
        <taxon>unclassified sequences</taxon>
        <taxon>metagenomes</taxon>
        <taxon>ecological metagenomes</taxon>
    </lineage>
</organism>
<dbReference type="AlphaFoldDB" id="A0A382SZ66"/>